<feature type="compositionally biased region" description="Acidic residues" evidence="1">
    <location>
        <begin position="341"/>
        <end position="356"/>
    </location>
</feature>
<evidence type="ECO:0008006" key="4">
    <source>
        <dbReference type="Google" id="ProtNLM"/>
    </source>
</evidence>
<dbReference type="VEuPathDB" id="FungiDB:AMAG_14426"/>
<evidence type="ECO:0000313" key="3">
    <source>
        <dbReference type="Proteomes" id="UP000054350"/>
    </source>
</evidence>
<sequence>MGLPVELIEQIACASGFLAAIRLSWTCQRLRALVLALIQSRVLFTSPYNADVLEAHVIVTLGRRALLAGYFADAVPHAASAVVVGVEATVVTSPVERRRRSVTSPASPTSALASPLRRRRSPATTRVFVEHVTVKRAGKAATTATAAPKLRAVCRTGIVVDMDEIGRVRASFATSVPGKSTIPAAVADFSAPPVPRRRPSALNRVHSSWALDDDDEAKIPNDLAYRMLRSHSAPTLLSGPLESTASVESSLDTLLAQRPWAAATTAPTRVLRVHDLDRVHPTTDHPVVLEGSVAPAGDWRRVRLTVRTPVGQAGWGRRLRTLSESVSSSAINLMAAAAGGEDGESEDDEEESDEDDDVLVFVPANELKLNGKQVRSGVEAIMLRYLALM</sequence>
<dbReference type="Proteomes" id="UP000054350">
    <property type="component" value="Unassembled WGS sequence"/>
</dbReference>
<evidence type="ECO:0000256" key="1">
    <source>
        <dbReference type="SAM" id="MobiDB-lite"/>
    </source>
</evidence>
<reference evidence="3" key="2">
    <citation type="submission" date="2009-11" db="EMBL/GenBank/DDBJ databases">
        <title>The Genome Sequence of Allomyces macrogynus strain ATCC 38327.</title>
        <authorList>
            <consortium name="The Broad Institute Genome Sequencing Platform"/>
            <person name="Russ C."/>
            <person name="Cuomo C."/>
            <person name="Shea T."/>
            <person name="Young S.K."/>
            <person name="Zeng Q."/>
            <person name="Koehrsen M."/>
            <person name="Haas B."/>
            <person name="Borodovsky M."/>
            <person name="Guigo R."/>
            <person name="Alvarado L."/>
            <person name="Berlin A."/>
            <person name="Borenstein D."/>
            <person name="Chen Z."/>
            <person name="Engels R."/>
            <person name="Freedman E."/>
            <person name="Gellesch M."/>
            <person name="Goldberg J."/>
            <person name="Griggs A."/>
            <person name="Gujja S."/>
            <person name="Heiman D."/>
            <person name="Hepburn T."/>
            <person name="Howarth C."/>
            <person name="Jen D."/>
            <person name="Larson L."/>
            <person name="Lewis B."/>
            <person name="Mehta T."/>
            <person name="Park D."/>
            <person name="Pearson M."/>
            <person name="Roberts A."/>
            <person name="Saif S."/>
            <person name="Shenoy N."/>
            <person name="Sisk P."/>
            <person name="Stolte C."/>
            <person name="Sykes S."/>
            <person name="Walk T."/>
            <person name="White J."/>
            <person name="Yandava C."/>
            <person name="Burger G."/>
            <person name="Gray M.W."/>
            <person name="Holland P.W.H."/>
            <person name="King N."/>
            <person name="Lang F.B.F."/>
            <person name="Roger A.J."/>
            <person name="Ruiz-Trillo I."/>
            <person name="Lander E."/>
            <person name="Nusbaum C."/>
        </authorList>
    </citation>
    <scope>NUCLEOTIDE SEQUENCE [LARGE SCALE GENOMIC DNA]</scope>
    <source>
        <strain evidence="3">ATCC 38327</strain>
    </source>
</reference>
<dbReference type="OrthoDB" id="5586585at2759"/>
<name>A0A0L0T6S4_ALLM3</name>
<reference evidence="2 3" key="1">
    <citation type="submission" date="2009-11" db="EMBL/GenBank/DDBJ databases">
        <title>Annotation of Allomyces macrogynus ATCC 38327.</title>
        <authorList>
            <consortium name="The Broad Institute Genome Sequencing Platform"/>
            <person name="Russ C."/>
            <person name="Cuomo C."/>
            <person name="Burger G."/>
            <person name="Gray M.W."/>
            <person name="Holland P.W.H."/>
            <person name="King N."/>
            <person name="Lang F.B.F."/>
            <person name="Roger A.J."/>
            <person name="Ruiz-Trillo I."/>
            <person name="Young S.K."/>
            <person name="Zeng Q."/>
            <person name="Gargeya S."/>
            <person name="Fitzgerald M."/>
            <person name="Haas B."/>
            <person name="Abouelleil A."/>
            <person name="Alvarado L."/>
            <person name="Arachchi H.M."/>
            <person name="Berlin A."/>
            <person name="Chapman S.B."/>
            <person name="Gearin G."/>
            <person name="Goldberg J."/>
            <person name="Griggs A."/>
            <person name="Gujja S."/>
            <person name="Hansen M."/>
            <person name="Heiman D."/>
            <person name="Howarth C."/>
            <person name="Larimer J."/>
            <person name="Lui A."/>
            <person name="MacDonald P.J.P."/>
            <person name="McCowen C."/>
            <person name="Montmayeur A."/>
            <person name="Murphy C."/>
            <person name="Neiman D."/>
            <person name="Pearson M."/>
            <person name="Priest M."/>
            <person name="Roberts A."/>
            <person name="Saif S."/>
            <person name="Shea T."/>
            <person name="Sisk P."/>
            <person name="Stolte C."/>
            <person name="Sykes S."/>
            <person name="Wortman J."/>
            <person name="Nusbaum C."/>
            <person name="Birren B."/>
        </authorList>
    </citation>
    <scope>NUCLEOTIDE SEQUENCE [LARGE SCALE GENOMIC DNA]</scope>
    <source>
        <strain evidence="2 3">ATCC 38327</strain>
    </source>
</reference>
<feature type="region of interest" description="Disordered" evidence="1">
    <location>
        <begin position="97"/>
        <end position="119"/>
    </location>
</feature>
<protein>
    <recommendedName>
        <fullName evidence="4">F-box domain-containing protein</fullName>
    </recommendedName>
</protein>
<feature type="compositionally biased region" description="Low complexity" evidence="1">
    <location>
        <begin position="102"/>
        <end position="115"/>
    </location>
</feature>
<proteinExistence type="predicted"/>
<gene>
    <name evidence="2" type="ORF">AMAG_14426</name>
</gene>
<dbReference type="AlphaFoldDB" id="A0A0L0T6S4"/>
<keyword evidence="3" id="KW-1185">Reference proteome</keyword>
<feature type="region of interest" description="Disordered" evidence="1">
    <location>
        <begin position="337"/>
        <end position="356"/>
    </location>
</feature>
<accession>A0A0L0T6S4</accession>
<evidence type="ECO:0000313" key="2">
    <source>
        <dbReference type="EMBL" id="KNE70279.1"/>
    </source>
</evidence>
<dbReference type="EMBL" id="GG745365">
    <property type="protein sequence ID" value="KNE70279.1"/>
    <property type="molecule type" value="Genomic_DNA"/>
</dbReference>
<organism evidence="2 3">
    <name type="scientific">Allomyces macrogynus (strain ATCC 38327)</name>
    <name type="common">Allomyces javanicus var. macrogynus</name>
    <dbReference type="NCBI Taxonomy" id="578462"/>
    <lineage>
        <taxon>Eukaryota</taxon>
        <taxon>Fungi</taxon>
        <taxon>Fungi incertae sedis</taxon>
        <taxon>Blastocladiomycota</taxon>
        <taxon>Blastocladiomycetes</taxon>
        <taxon>Blastocladiales</taxon>
        <taxon>Blastocladiaceae</taxon>
        <taxon>Allomyces</taxon>
    </lineage>
</organism>